<accession>A0A4C1XB75</accession>
<dbReference type="EMBL" id="BGZK01000764">
    <property type="protein sequence ID" value="GBP59547.1"/>
    <property type="molecule type" value="Genomic_DNA"/>
</dbReference>
<gene>
    <name evidence="2" type="ORF">EVAR_83266_1</name>
</gene>
<proteinExistence type="predicted"/>
<name>A0A4C1XB75_EUMVA</name>
<reference evidence="2 3" key="1">
    <citation type="journal article" date="2019" name="Commun. Biol.">
        <title>The bagworm genome reveals a unique fibroin gene that provides high tensile strength.</title>
        <authorList>
            <person name="Kono N."/>
            <person name="Nakamura H."/>
            <person name="Ohtoshi R."/>
            <person name="Tomita M."/>
            <person name="Numata K."/>
            <person name="Arakawa K."/>
        </authorList>
    </citation>
    <scope>NUCLEOTIDE SEQUENCE [LARGE SCALE GENOMIC DNA]</scope>
</reference>
<dbReference type="AlphaFoldDB" id="A0A4C1XB75"/>
<dbReference type="Proteomes" id="UP000299102">
    <property type="component" value="Unassembled WGS sequence"/>
</dbReference>
<evidence type="ECO:0000313" key="3">
    <source>
        <dbReference type="Proteomes" id="UP000299102"/>
    </source>
</evidence>
<comment type="caution">
    <text evidence="2">The sequence shown here is derived from an EMBL/GenBank/DDBJ whole genome shotgun (WGS) entry which is preliminary data.</text>
</comment>
<protein>
    <submittedName>
        <fullName evidence="2">Uncharacterized protein</fullName>
    </submittedName>
</protein>
<evidence type="ECO:0000256" key="1">
    <source>
        <dbReference type="SAM" id="MobiDB-lite"/>
    </source>
</evidence>
<feature type="region of interest" description="Disordered" evidence="1">
    <location>
        <begin position="17"/>
        <end position="87"/>
    </location>
</feature>
<organism evidence="2 3">
    <name type="scientific">Eumeta variegata</name>
    <name type="common">Bagworm moth</name>
    <name type="synonym">Eumeta japonica</name>
    <dbReference type="NCBI Taxonomy" id="151549"/>
    <lineage>
        <taxon>Eukaryota</taxon>
        <taxon>Metazoa</taxon>
        <taxon>Ecdysozoa</taxon>
        <taxon>Arthropoda</taxon>
        <taxon>Hexapoda</taxon>
        <taxon>Insecta</taxon>
        <taxon>Pterygota</taxon>
        <taxon>Neoptera</taxon>
        <taxon>Endopterygota</taxon>
        <taxon>Lepidoptera</taxon>
        <taxon>Glossata</taxon>
        <taxon>Ditrysia</taxon>
        <taxon>Tineoidea</taxon>
        <taxon>Psychidae</taxon>
        <taxon>Oiketicinae</taxon>
        <taxon>Eumeta</taxon>
    </lineage>
</organism>
<keyword evidence="3" id="KW-1185">Reference proteome</keyword>
<sequence>MVSIASFLRLSAARQRRSLAASRESCVVAGTPRDPEARPGPRAAAPVPSETLQMLSPAAGAPRLNISAGQLDSTAGAGRRNERKRPA</sequence>
<evidence type="ECO:0000313" key="2">
    <source>
        <dbReference type="EMBL" id="GBP59547.1"/>
    </source>
</evidence>